<reference evidence="1 2" key="1">
    <citation type="submission" date="2015-01" db="EMBL/GenBank/DDBJ databases">
        <title>Draft genome of Vibrio mytili type strain CAIM 528.</title>
        <authorList>
            <person name="Gonzalez-Castillo A."/>
            <person name="Gomez-Gil B."/>
            <person name="Enciso-Ibarra J."/>
        </authorList>
    </citation>
    <scope>NUCLEOTIDE SEQUENCE [LARGE SCALE GENOMIC DNA]</scope>
    <source>
        <strain evidence="1 2">CAIM 528</strain>
    </source>
</reference>
<accession>A0A0C3I8G8</accession>
<dbReference type="InterPro" id="IPR036374">
    <property type="entry name" value="OxRdtase_Mopterin-bd_sf"/>
</dbReference>
<proteinExistence type="predicted"/>
<dbReference type="Gene3D" id="3.90.420.10">
    <property type="entry name" value="Oxidoreductase, molybdopterin-binding domain"/>
    <property type="match status" value="1"/>
</dbReference>
<organism evidence="1 2">
    <name type="scientific">Vibrio mytili</name>
    <dbReference type="NCBI Taxonomy" id="50718"/>
    <lineage>
        <taxon>Bacteria</taxon>
        <taxon>Pseudomonadati</taxon>
        <taxon>Pseudomonadota</taxon>
        <taxon>Gammaproteobacteria</taxon>
        <taxon>Vibrionales</taxon>
        <taxon>Vibrionaceae</taxon>
        <taxon>Vibrio</taxon>
    </lineage>
</organism>
<dbReference type="EMBL" id="JXOK01000026">
    <property type="protein sequence ID" value="KIN11280.1"/>
    <property type="molecule type" value="Genomic_DNA"/>
</dbReference>
<dbReference type="STRING" id="50718.SU60_08835"/>
<gene>
    <name evidence="1" type="ORF">SU60_08835</name>
</gene>
<comment type="caution">
    <text evidence="1">The sequence shown here is derived from an EMBL/GenBank/DDBJ whole genome shotgun (WGS) entry which is preliminary data.</text>
</comment>
<evidence type="ECO:0000313" key="1">
    <source>
        <dbReference type="EMBL" id="KIN11280.1"/>
    </source>
</evidence>
<dbReference type="AlphaFoldDB" id="A0A0C3I8G8"/>
<name>A0A0C3I8G8_9VIBR</name>
<dbReference type="OrthoDB" id="9798763at2"/>
<dbReference type="SUPFAM" id="SSF56524">
    <property type="entry name" value="Oxidoreductase molybdopterin-binding domain"/>
    <property type="match status" value="1"/>
</dbReference>
<sequence length="152" mass="17449">MKKIIALILLVFSTFISAREIVFSGSQKTDVSVTLEQLQALPITSYTTNLPWISAPAKFDGVKLSTLLTQIYGSIPEYTDIAGLNNYHSILPRQDILRYEPILAFKKDGQYIKIRDKGPYWVVYPLSSYPEIDRTEYHAQMVWQVSQIEMKK</sequence>
<dbReference type="Proteomes" id="UP000031977">
    <property type="component" value="Unassembled WGS sequence"/>
</dbReference>
<evidence type="ECO:0000313" key="2">
    <source>
        <dbReference type="Proteomes" id="UP000031977"/>
    </source>
</evidence>
<dbReference type="RefSeq" id="WP_041155195.1">
    <property type="nucleotide sequence ID" value="NZ_CBCRVP010000012.1"/>
</dbReference>
<protein>
    <submittedName>
        <fullName evidence="1">Oxidoreductase</fullName>
    </submittedName>
</protein>
<keyword evidence="2" id="KW-1185">Reference proteome</keyword>